<dbReference type="EMBL" id="JBJUIK010000015">
    <property type="protein sequence ID" value="KAL3502179.1"/>
    <property type="molecule type" value="Genomic_DNA"/>
</dbReference>
<feature type="region of interest" description="Disordered" evidence="1">
    <location>
        <begin position="1"/>
        <end position="41"/>
    </location>
</feature>
<evidence type="ECO:0000313" key="3">
    <source>
        <dbReference type="Proteomes" id="UP001630127"/>
    </source>
</evidence>
<reference evidence="2 3" key="1">
    <citation type="submission" date="2024-11" db="EMBL/GenBank/DDBJ databases">
        <title>A near-complete genome assembly of Cinchona calisaya.</title>
        <authorList>
            <person name="Lian D.C."/>
            <person name="Zhao X.W."/>
            <person name="Wei L."/>
        </authorList>
    </citation>
    <scope>NUCLEOTIDE SEQUENCE [LARGE SCALE GENOMIC DNA]</scope>
    <source>
        <tissue evidence="2">Nenye</tissue>
    </source>
</reference>
<comment type="caution">
    <text evidence="2">The sequence shown here is derived from an EMBL/GenBank/DDBJ whole genome shotgun (WGS) entry which is preliminary data.</text>
</comment>
<evidence type="ECO:0000313" key="2">
    <source>
        <dbReference type="EMBL" id="KAL3502179.1"/>
    </source>
</evidence>
<name>A0ABD2Y7D6_9GENT</name>
<proteinExistence type="predicted"/>
<keyword evidence="3" id="KW-1185">Reference proteome</keyword>
<organism evidence="2 3">
    <name type="scientific">Cinchona calisaya</name>
    <dbReference type="NCBI Taxonomy" id="153742"/>
    <lineage>
        <taxon>Eukaryota</taxon>
        <taxon>Viridiplantae</taxon>
        <taxon>Streptophyta</taxon>
        <taxon>Embryophyta</taxon>
        <taxon>Tracheophyta</taxon>
        <taxon>Spermatophyta</taxon>
        <taxon>Magnoliopsida</taxon>
        <taxon>eudicotyledons</taxon>
        <taxon>Gunneridae</taxon>
        <taxon>Pentapetalae</taxon>
        <taxon>asterids</taxon>
        <taxon>lamiids</taxon>
        <taxon>Gentianales</taxon>
        <taxon>Rubiaceae</taxon>
        <taxon>Cinchonoideae</taxon>
        <taxon>Cinchoneae</taxon>
        <taxon>Cinchona</taxon>
    </lineage>
</organism>
<accession>A0ABD2Y7D6</accession>
<sequence>MGHVQEVGKSQNKKRLAKSLVDEELSDAEPVKKKSEMHPSLINDIPTDSTVLECCRVGLLQWSKEVFGDLRRMVESTRKQIEVLYSEETMNNVKAHLGERETQLEGILDEEEMMWKQRSKQHWYKNGYRNTQFFMPKLRNDRKLTL</sequence>
<dbReference type="AlphaFoldDB" id="A0ABD2Y7D6"/>
<dbReference type="Proteomes" id="UP001630127">
    <property type="component" value="Unassembled WGS sequence"/>
</dbReference>
<protein>
    <submittedName>
        <fullName evidence="2">Uncharacterized protein</fullName>
    </submittedName>
</protein>
<evidence type="ECO:0000256" key="1">
    <source>
        <dbReference type="SAM" id="MobiDB-lite"/>
    </source>
</evidence>
<gene>
    <name evidence="2" type="ORF">ACH5RR_036628</name>
</gene>